<dbReference type="PROSITE" id="PS50950">
    <property type="entry name" value="ZF_THAP"/>
    <property type="match status" value="1"/>
</dbReference>
<keyword evidence="3" id="KW-0862">Zinc</keyword>
<evidence type="ECO:0000256" key="1">
    <source>
        <dbReference type="ARBA" id="ARBA00022723"/>
    </source>
</evidence>
<dbReference type="OMA" id="PERHEIW"/>
<dbReference type="Gene3D" id="6.20.210.20">
    <property type="entry name" value="THAP domain"/>
    <property type="match status" value="1"/>
</dbReference>
<dbReference type="GO" id="GO:0008270">
    <property type="term" value="F:zinc ion binding"/>
    <property type="evidence" value="ECO:0007669"/>
    <property type="project" value="UniProtKB-KW"/>
</dbReference>
<dbReference type="SMART" id="SM00980">
    <property type="entry name" value="THAP"/>
    <property type="match status" value="1"/>
</dbReference>
<dbReference type="InterPro" id="IPR038441">
    <property type="entry name" value="THAP_Znf_sf"/>
</dbReference>
<keyword evidence="4 5" id="KW-0238">DNA-binding</keyword>
<gene>
    <name evidence="8" type="ORF">AaeL_AAEL008821</name>
</gene>
<proteinExistence type="predicted"/>
<keyword evidence="1" id="KW-0479">Metal-binding</keyword>
<dbReference type="GO" id="GO:0003677">
    <property type="term" value="F:DNA binding"/>
    <property type="evidence" value="ECO:0007669"/>
    <property type="project" value="UniProtKB-UniRule"/>
</dbReference>
<dbReference type="Proteomes" id="UP000682892">
    <property type="component" value="Unassembled WGS sequence"/>
</dbReference>
<dbReference type="Pfam" id="PF05485">
    <property type="entry name" value="THAP"/>
    <property type="match status" value="1"/>
</dbReference>
<evidence type="ECO:0000256" key="5">
    <source>
        <dbReference type="PROSITE-ProRule" id="PRU00309"/>
    </source>
</evidence>
<feature type="region of interest" description="Disordered" evidence="6">
    <location>
        <begin position="122"/>
        <end position="168"/>
    </location>
</feature>
<keyword evidence="2 5" id="KW-0863">Zinc-finger</keyword>
<feature type="domain" description="THAP-type" evidence="7">
    <location>
        <begin position="27"/>
        <end position="110"/>
    </location>
</feature>
<evidence type="ECO:0000256" key="4">
    <source>
        <dbReference type="ARBA" id="ARBA00023125"/>
    </source>
</evidence>
<dbReference type="AlphaFoldDB" id="A0A1S4FKJ3"/>
<reference evidence="8" key="2">
    <citation type="journal article" date="2007" name="Science">
        <title>Genome sequence of Aedes aegypti, a major arbovirus vector.</title>
        <authorList>
            <person name="Nene V."/>
            <person name="Wortman J.R."/>
            <person name="Lawson D."/>
            <person name="Haas B."/>
            <person name="Kodira C."/>
            <person name="Tu Z.J."/>
            <person name="Loftus B."/>
            <person name="Xi Z."/>
            <person name="Megy K."/>
            <person name="Grabherr M."/>
            <person name="Ren Q."/>
            <person name="Zdobnov E.M."/>
            <person name="Lobo N.F."/>
            <person name="Campbell K.S."/>
            <person name="Brown S.E."/>
            <person name="Bonaldo M.F."/>
            <person name="Zhu J."/>
            <person name="Sinkins S.P."/>
            <person name="Hogenkamp D.G."/>
            <person name="Amedeo P."/>
            <person name="Arensburger P."/>
            <person name="Atkinson P.W."/>
            <person name="Bidwell S."/>
            <person name="Biedler J."/>
            <person name="Birney E."/>
            <person name="Bruggner R.V."/>
            <person name="Costas J."/>
            <person name="Coy M.R."/>
            <person name="Crabtree J."/>
            <person name="Crawford M."/>
            <person name="Debruyn B."/>
            <person name="Decaprio D."/>
            <person name="Eiglmeier K."/>
            <person name="Eisenstadt E."/>
            <person name="El-Dorry H."/>
            <person name="Gelbart W.M."/>
            <person name="Gomes S.L."/>
            <person name="Hammond M."/>
            <person name="Hannick L.I."/>
            <person name="Hogan J.R."/>
            <person name="Holmes M.H."/>
            <person name="Jaffe D."/>
            <person name="Johnston J.S."/>
            <person name="Kennedy R.C."/>
            <person name="Koo H."/>
            <person name="Kravitz S."/>
            <person name="Kriventseva E.V."/>
            <person name="Kulp D."/>
            <person name="Labutti K."/>
            <person name="Lee E."/>
            <person name="Li S."/>
            <person name="Lovin D.D."/>
            <person name="Mao C."/>
            <person name="Mauceli E."/>
            <person name="Menck C.F."/>
            <person name="Miller J.R."/>
            <person name="Montgomery P."/>
            <person name="Mori A."/>
            <person name="Nascimento A.L."/>
            <person name="Naveira H.F."/>
            <person name="Nusbaum C."/>
            <person name="O'leary S."/>
            <person name="Orvis J."/>
            <person name="Pertea M."/>
            <person name="Quesneville H."/>
            <person name="Reidenbach K.R."/>
            <person name="Rogers Y.H."/>
            <person name="Roth C.W."/>
            <person name="Schneider J.R."/>
            <person name="Schatz M."/>
            <person name="Shumway M."/>
            <person name="Stanke M."/>
            <person name="Stinson E.O."/>
            <person name="Tubio J.M."/>
            <person name="Vanzee J.P."/>
            <person name="Verjovski-Almeida S."/>
            <person name="Werner D."/>
            <person name="White O."/>
            <person name="Wyder S."/>
            <person name="Zeng Q."/>
            <person name="Zhao Q."/>
            <person name="Zhao Y."/>
            <person name="Hill C.A."/>
            <person name="Raikhel A.S."/>
            <person name="Soares M.B."/>
            <person name="Knudson D.L."/>
            <person name="Lee N.H."/>
            <person name="Galagan J."/>
            <person name="Salzberg S.L."/>
            <person name="Paulsen I.T."/>
            <person name="Dimopoulos G."/>
            <person name="Collins F.H."/>
            <person name="Birren B."/>
            <person name="Fraser-Liggett C.M."/>
            <person name="Severson D.W."/>
        </authorList>
    </citation>
    <scope>NUCLEOTIDE SEQUENCE [LARGE SCALE GENOMIC DNA]</scope>
    <source>
        <strain evidence="8">Liverpool</strain>
    </source>
</reference>
<dbReference type="InterPro" id="IPR006612">
    <property type="entry name" value="THAP_Znf"/>
</dbReference>
<name>A0A1S4FKJ3_AEDAE</name>
<reference evidence="8" key="3">
    <citation type="submission" date="2012-09" db="EMBL/GenBank/DDBJ databases">
        <authorList>
            <consortium name="VectorBase"/>
        </authorList>
    </citation>
    <scope>NUCLEOTIDE SEQUENCE</scope>
    <source>
        <strain evidence="8">Liverpool</strain>
    </source>
</reference>
<dbReference type="HOGENOM" id="CLU_1587857_0_0_1"/>
<accession>A0A1S4FKJ3</accession>
<dbReference type="EMBL" id="CH477534">
    <property type="protein sequence ID" value="EAT39374.1"/>
    <property type="molecule type" value="Genomic_DNA"/>
</dbReference>
<dbReference type="SUPFAM" id="SSF57716">
    <property type="entry name" value="Glucocorticoid receptor-like (DNA-binding domain)"/>
    <property type="match status" value="1"/>
</dbReference>
<protein>
    <submittedName>
        <fullName evidence="8">AAEL008821-PA</fullName>
    </submittedName>
</protein>
<evidence type="ECO:0000256" key="2">
    <source>
        <dbReference type="ARBA" id="ARBA00022771"/>
    </source>
</evidence>
<reference evidence="8" key="1">
    <citation type="submission" date="2005-10" db="EMBL/GenBank/DDBJ databases">
        <authorList>
            <person name="Loftus B.J."/>
            <person name="Nene V.M."/>
            <person name="Hannick L.I."/>
            <person name="Bidwell S."/>
            <person name="Haas B."/>
            <person name="Amedeo P."/>
            <person name="Orvis J."/>
            <person name="Wortman J.R."/>
            <person name="White O.R."/>
            <person name="Salzberg S."/>
            <person name="Shumway M."/>
            <person name="Koo H."/>
            <person name="Zhao Y."/>
            <person name="Holmes M."/>
            <person name="Miller J."/>
            <person name="Schatz M."/>
            <person name="Pop M."/>
            <person name="Pai G."/>
            <person name="Utterback T."/>
            <person name="Rogers Y.-H."/>
            <person name="Kravitz S."/>
            <person name="Fraser C.M."/>
        </authorList>
    </citation>
    <scope>NUCLEOTIDE SEQUENCE</scope>
    <source>
        <strain evidence="8">Liverpool</strain>
    </source>
</reference>
<evidence type="ECO:0000256" key="3">
    <source>
        <dbReference type="ARBA" id="ARBA00022833"/>
    </source>
</evidence>
<evidence type="ECO:0000256" key="6">
    <source>
        <dbReference type="SAM" id="MobiDB-lite"/>
    </source>
</evidence>
<sequence length="168" mass="19167">MSAETANPTKSSIKPIMSKIRLKTIGIPFKCCAPGCNMDRSKISYSLHPFPNETTEPERHEIWKRLLLIVQPVTRSNVVCARHFPKQSFKHNADGTSSIFLKPDAYPYATSKLKLRLERHRAEREKTAASNKKLCNDKETNRNNRSSGDDDDDNPQSDREVQIIEDLL</sequence>
<organism evidence="8 9">
    <name type="scientific">Aedes aegypti</name>
    <name type="common">Yellowfever mosquito</name>
    <name type="synonym">Culex aegypti</name>
    <dbReference type="NCBI Taxonomy" id="7159"/>
    <lineage>
        <taxon>Eukaryota</taxon>
        <taxon>Metazoa</taxon>
        <taxon>Ecdysozoa</taxon>
        <taxon>Arthropoda</taxon>
        <taxon>Hexapoda</taxon>
        <taxon>Insecta</taxon>
        <taxon>Pterygota</taxon>
        <taxon>Neoptera</taxon>
        <taxon>Endopterygota</taxon>
        <taxon>Diptera</taxon>
        <taxon>Nematocera</taxon>
        <taxon>Culicoidea</taxon>
        <taxon>Culicidae</taxon>
        <taxon>Culicinae</taxon>
        <taxon>Aedini</taxon>
        <taxon>Aedes</taxon>
        <taxon>Stegomyia</taxon>
    </lineage>
</organism>
<dbReference type="OrthoDB" id="7766645at2759"/>
<evidence type="ECO:0000313" key="9">
    <source>
        <dbReference type="Proteomes" id="UP000682892"/>
    </source>
</evidence>
<evidence type="ECO:0000259" key="7">
    <source>
        <dbReference type="PROSITE" id="PS50950"/>
    </source>
</evidence>
<evidence type="ECO:0000313" key="8">
    <source>
        <dbReference type="EMBL" id="EAT39374.1"/>
    </source>
</evidence>